<dbReference type="AlphaFoldDB" id="A0A0F9MKA7"/>
<comment type="caution">
    <text evidence="1">The sequence shown here is derived from an EMBL/GenBank/DDBJ whole genome shotgun (WGS) entry which is preliminary data.</text>
</comment>
<sequence length="67" mass="8027">MPRKSTDLKLRAEVREHLRLRDLFREYERTRALFCANPHEDAYVASEQHVLEAAIEWATRSTRMVKK</sequence>
<evidence type="ECO:0000313" key="1">
    <source>
        <dbReference type="EMBL" id="KKM69597.1"/>
    </source>
</evidence>
<gene>
    <name evidence="1" type="ORF">LCGC14_1449100</name>
</gene>
<name>A0A0F9MKA7_9ZZZZ</name>
<organism evidence="1">
    <name type="scientific">marine sediment metagenome</name>
    <dbReference type="NCBI Taxonomy" id="412755"/>
    <lineage>
        <taxon>unclassified sequences</taxon>
        <taxon>metagenomes</taxon>
        <taxon>ecological metagenomes</taxon>
    </lineage>
</organism>
<protein>
    <submittedName>
        <fullName evidence="1">Uncharacterized protein</fullName>
    </submittedName>
</protein>
<reference evidence="1" key="1">
    <citation type="journal article" date="2015" name="Nature">
        <title>Complex archaea that bridge the gap between prokaryotes and eukaryotes.</title>
        <authorList>
            <person name="Spang A."/>
            <person name="Saw J.H."/>
            <person name="Jorgensen S.L."/>
            <person name="Zaremba-Niedzwiedzka K."/>
            <person name="Martijn J."/>
            <person name="Lind A.E."/>
            <person name="van Eijk R."/>
            <person name="Schleper C."/>
            <person name="Guy L."/>
            <person name="Ettema T.J."/>
        </authorList>
    </citation>
    <scope>NUCLEOTIDE SEQUENCE</scope>
</reference>
<dbReference type="EMBL" id="LAZR01009961">
    <property type="protein sequence ID" value="KKM69597.1"/>
    <property type="molecule type" value="Genomic_DNA"/>
</dbReference>
<accession>A0A0F9MKA7</accession>
<proteinExistence type="predicted"/>